<reference evidence="1 2" key="1">
    <citation type="submission" date="2019-10" db="EMBL/GenBank/DDBJ databases">
        <title>Two novel species isolated from a subtropical stream in China.</title>
        <authorList>
            <person name="Lu H."/>
        </authorList>
    </citation>
    <scope>NUCLEOTIDE SEQUENCE [LARGE SCALE GENOMIC DNA]</scope>
    <source>
        <strain evidence="1 2">FT29W</strain>
    </source>
</reference>
<keyword evidence="2" id="KW-1185">Reference proteome</keyword>
<dbReference type="InterPro" id="IPR005624">
    <property type="entry name" value="PduO/GlcC-like"/>
</dbReference>
<comment type="caution">
    <text evidence="1">The sequence shown here is derived from an EMBL/GenBank/DDBJ whole genome shotgun (WGS) entry which is preliminary data.</text>
</comment>
<dbReference type="AlphaFoldDB" id="A0A6A7N1W3"/>
<dbReference type="Gene3D" id="3.30.450.150">
    <property type="entry name" value="Haem-degrading domain"/>
    <property type="match status" value="1"/>
</dbReference>
<gene>
    <name evidence="1" type="ORF">GEV02_12540</name>
</gene>
<evidence type="ECO:0000313" key="1">
    <source>
        <dbReference type="EMBL" id="MQA38986.1"/>
    </source>
</evidence>
<name>A0A6A7N1W3_9BURK</name>
<dbReference type="InterPro" id="IPR052517">
    <property type="entry name" value="GlcG_carb_metab_protein"/>
</dbReference>
<proteinExistence type="predicted"/>
<accession>A0A6A7N1W3</accession>
<dbReference type="Proteomes" id="UP000440498">
    <property type="component" value="Unassembled WGS sequence"/>
</dbReference>
<dbReference type="PANTHER" id="PTHR34309:SF1">
    <property type="entry name" value="PROTEIN GLCG"/>
    <property type="match status" value="1"/>
</dbReference>
<dbReference type="PANTHER" id="PTHR34309">
    <property type="entry name" value="SLR1406 PROTEIN"/>
    <property type="match status" value="1"/>
</dbReference>
<dbReference type="SUPFAM" id="SSF143744">
    <property type="entry name" value="GlcG-like"/>
    <property type="match status" value="1"/>
</dbReference>
<dbReference type="Pfam" id="PF03928">
    <property type="entry name" value="HbpS-like"/>
    <property type="match status" value="1"/>
</dbReference>
<evidence type="ECO:0008006" key="3">
    <source>
        <dbReference type="Google" id="ProtNLM"/>
    </source>
</evidence>
<sequence>MQTKPYLSLADIKKIAAGAEAEAVANNWPVVIAIVDDGGHLLWLQRQDGAAPLSSHIAPAKARVSALGRRESKIYEDMINNGRTAFLSAPAPMADGLLEGGVPIIVDGHVIGAVGVSGVKSAEDVQVAKAGIAALN</sequence>
<evidence type="ECO:0000313" key="2">
    <source>
        <dbReference type="Proteomes" id="UP000440498"/>
    </source>
</evidence>
<dbReference type="RefSeq" id="WP_008447352.1">
    <property type="nucleotide sequence ID" value="NZ_WHUG01000004.1"/>
</dbReference>
<dbReference type="EMBL" id="WHUG01000004">
    <property type="protein sequence ID" value="MQA38986.1"/>
    <property type="molecule type" value="Genomic_DNA"/>
</dbReference>
<organism evidence="1 2">
    <name type="scientific">Rugamonas aquatica</name>
    <dbReference type="NCBI Taxonomy" id="2743357"/>
    <lineage>
        <taxon>Bacteria</taxon>
        <taxon>Pseudomonadati</taxon>
        <taxon>Pseudomonadota</taxon>
        <taxon>Betaproteobacteria</taxon>
        <taxon>Burkholderiales</taxon>
        <taxon>Oxalobacteraceae</taxon>
        <taxon>Telluria group</taxon>
        <taxon>Rugamonas</taxon>
    </lineage>
</organism>
<protein>
    <recommendedName>
        <fullName evidence="3">Heme-binding protein</fullName>
    </recommendedName>
</protein>
<dbReference type="InterPro" id="IPR038084">
    <property type="entry name" value="PduO/GlcC-like_sf"/>
</dbReference>